<dbReference type="Gene3D" id="3.30.450.20">
    <property type="entry name" value="PAS domain"/>
    <property type="match status" value="2"/>
</dbReference>
<dbReference type="PROSITE" id="PS50109">
    <property type="entry name" value="HIS_KIN"/>
    <property type="match status" value="1"/>
</dbReference>
<dbReference type="CDD" id="cd00075">
    <property type="entry name" value="HATPase"/>
    <property type="match status" value="1"/>
</dbReference>
<protein>
    <recommendedName>
        <fullName evidence="2">histidine kinase</fullName>
        <ecNumber evidence="2">2.7.13.3</ecNumber>
    </recommendedName>
</protein>
<evidence type="ECO:0000256" key="2">
    <source>
        <dbReference type="ARBA" id="ARBA00012438"/>
    </source>
</evidence>
<evidence type="ECO:0000256" key="5">
    <source>
        <dbReference type="ARBA" id="ARBA00022777"/>
    </source>
</evidence>
<dbReference type="Gene3D" id="2.10.70.100">
    <property type="match status" value="1"/>
</dbReference>
<feature type="domain" description="Histidine kinase" evidence="6">
    <location>
        <begin position="375"/>
        <end position="472"/>
    </location>
</feature>
<dbReference type="STRING" id="679926.Mpet_2523"/>
<dbReference type="Proteomes" id="UP000006565">
    <property type="component" value="Chromosome"/>
</dbReference>
<dbReference type="HOGENOM" id="CLU_000445_114_58_2"/>
<accession>E1RF23</accession>
<comment type="catalytic activity">
    <reaction evidence="1">
        <text>ATP + protein L-histidine = ADP + protein N-phospho-L-histidine.</text>
        <dbReference type="EC" id="2.7.13.3"/>
    </reaction>
</comment>
<organism evidence="8 9">
    <name type="scientific">Methanolacinia petrolearia (strain DSM 11571 / OCM 486 / SEBR 4847)</name>
    <name type="common">Methanoplanus petrolearius</name>
    <dbReference type="NCBI Taxonomy" id="679926"/>
    <lineage>
        <taxon>Archaea</taxon>
        <taxon>Methanobacteriati</taxon>
        <taxon>Methanobacteriota</taxon>
        <taxon>Stenosarchaea group</taxon>
        <taxon>Methanomicrobia</taxon>
        <taxon>Methanomicrobiales</taxon>
        <taxon>Methanomicrobiaceae</taxon>
        <taxon>Methanolacinia</taxon>
    </lineage>
</organism>
<dbReference type="EC" id="2.7.13.3" evidence="2"/>
<evidence type="ECO:0000256" key="4">
    <source>
        <dbReference type="ARBA" id="ARBA00022679"/>
    </source>
</evidence>
<feature type="domain" description="PAC" evidence="7">
    <location>
        <begin position="213"/>
        <end position="265"/>
    </location>
</feature>
<evidence type="ECO:0000256" key="1">
    <source>
        <dbReference type="ARBA" id="ARBA00000085"/>
    </source>
</evidence>
<evidence type="ECO:0000259" key="6">
    <source>
        <dbReference type="PROSITE" id="PS50109"/>
    </source>
</evidence>
<dbReference type="InterPro" id="IPR036890">
    <property type="entry name" value="HATPase_C_sf"/>
</dbReference>
<dbReference type="eggNOG" id="arCOG02352">
    <property type="taxonomic scope" value="Archaea"/>
</dbReference>
<dbReference type="NCBIfam" id="TIGR00229">
    <property type="entry name" value="sensory_box"/>
    <property type="match status" value="1"/>
</dbReference>
<dbReference type="KEGG" id="mpi:Mpet_2523"/>
<dbReference type="OrthoDB" id="71385at2157"/>
<dbReference type="InterPro" id="IPR000700">
    <property type="entry name" value="PAS-assoc_C"/>
</dbReference>
<keyword evidence="4" id="KW-0808">Transferase</keyword>
<evidence type="ECO:0000256" key="3">
    <source>
        <dbReference type="ARBA" id="ARBA00022553"/>
    </source>
</evidence>
<dbReference type="AlphaFoldDB" id="E1RF23"/>
<dbReference type="Pfam" id="PF08447">
    <property type="entry name" value="PAS_3"/>
    <property type="match status" value="1"/>
</dbReference>
<keyword evidence="3" id="KW-0597">Phosphoprotein</keyword>
<keyword evidence="5 8" id="KW-0418">Kinase</keyword>
<proteinExistence type="predicted"/>
<dbReference type="Gene3D" id="3.30.565.10">
    <property type="entry name" value="Histidine kinase-like ATPase, C-terminal domain"/>
    <property type="match status" value="1"/>
</dbReference>
<dbReference type="InterPro" id="IPR052162">
    <property type="entry name" value="Sensor_kinase/Photoreceptor"/>
</dbReference>
<evidence type="ECO:0000313" key="9">
    <source>
        <dbReference type="Proteomes" id="UP000006565"/>
    </source>
</evidence>
<dbReference type="PANTHER" id="PTHR43304:SF1">
    <property type="entry name" value="PAC DOMAIN-CONTAINING PROTEIN"/>
    <property type="match status" value="1"/>
</dbReference>
<name>E1RF23_METP4</name>
<sequence length="479" mass="54927">MREDYFRKILDSLPVGIAIHTAGPETSFEYFNDHFLKFYRITREALTVPEAFWENAFEDPVFREQIKARILEDYMSGDPERMSWDSIPISRSDGETTYINAKSIPVPGNDRVISLVWDVTRFIKTSEQLRKNKIKMGDAMDLAKLANWEYDVESDNFSFDDRFYALYGTTKEREGDTMTAEQYAERFIPTEERFVVPEEAGKAIESTDRNYVAQVEHRIIRRDGEIRYINVSIRAIKDENGRTVKLWGVNQDITERKMAEEALSVINNKLNMLSSITRHDILNTIMAVRGYIELSEDFIENPEMRKYIEKEKEAVNAIQHQIEFTRQYQDIGVNEPGWQDTGNMADFVAKTLDLDGIKFKNALHGLEIFCDPLTEKVFYNLIENSLRHGENVNTIGFSYSEKGGSLVIYYRDNGVGITDGDRDKLFRKGFGKHTGLGLFLSREILSITGISITENGKEGGGVNFEIVVPKGGYRFASVA</sequence>
<dbReference type="SUPFAM" id="SSF55785">
    <property type="entry name" value="PYP-like sensor domain (PAS domain)"/>
    <property type="match status" value="2"/>
</dbReference>
<dbReference type="InterPro" id="IPR013655">
    <property type="entry name" value="PAS_fold_3"/>
</dbReference>
<dbReference type="CDD" id="cd00130">
    <property type="entry name" value="PAS"/>
    <property type="match status" value="1"/>
</dbReference>
<dbReference type="GeneID" id="25395033"/>
<dbReference type="SMART" id="SM00086">
    <property type="entry name" value="PAC"/>
    <property type="match status" value="1"/>
</dbReference>
<dbReference type="InterPro" id="IPR005467">
    <property type="entry name" value="His_kinase_dom"/>
</dbReference>
<dbReference type="Pfam" id="PF02518">
    <property type="entry name" value="HATPase_c"/>
    <property type="match status" value="1"/>
</dbReference>
<dbReference type="PROSITE" id="PS50113">
    <property type="entry name" value="PAC"/>
    <property type="match status" value="1"/>
</dbReference>
<dbReference type="eggNOG" id="arCOG06193">
    <property type="taxonomic scope" value="Archaea"/>
</dbReference>
<evidence type="ECO:0000259" key="7">
    <source>
        <dbReference type="PROSITE" id="PS50113"/>
    </source>
</evidence>
<dbReference type="SUPFAM" id="SSF55874">
    <property type="entry name" value="ATPase domain of HSP90 chaperone/DNA topoisomerase II/histidine kinase"/>
    <property type="match status" value="1"/>
</dbReference>
<gene>
    <name evidence="8" type="ordered locus">Mpet_2523</name>
</gene>
<keyword evidence="9" id="KW-1185">Reference proteome</keyword>
<dbReference type="InterPro" id="IPR003594">
    <property type="entry name" value="HATPase_dom"/>
</dbReference>
<dbReference type="InterPro" id="IPR035965">
    <property type="entry name" value="PAS-like_dom_sf"/>
</dbReference>
<dbReference type="RefSeq" id="WP_013330440.1">
    <property type="nucleotide sequence ID" value="NC_014507.1"/>
</dbReference>
<evidence type="ECO:0000313" key="8">
    <source>
        <dbReference type="EMBL" id="ADN37267.1"/>
    </source>
</evidence>
<dbReference type="EMBL" id="CP002117">
    <property type="protein sequence ID" value="ADN37267.1"/>
    <property type="molecule type" value="Genomic_DNA"/>
</dbReference>
<reference evidence="8 9" key="1">
    <citation type="journal article" date="2010" name="Stand. Genomic Sci.">
        <title>Complete genome sequence of Methanoplanus petrolearius type strain (SEBR 4847).</title>
        <authorList>
            <person name="Brambilla E."/>
            <person name="Djao O.D."/>
            <person name="Daligault H."/>
            <person name="Lapidus A."/>
            <person name="Lucas S."/>
            <person name="Hammon N."/>
            <person name="Nolan M."/>
            <person name="Tice H."/>
            <person name="Cheng J.F."/>
            <person name="Han C."/>
            <person name="Tapia R."/>
            <person name="Goodwin L."/>
            <person name="Pitluck S."/>
            <person name="Liolios K."/>
            <person name="Ivanova N."/>
            <person name="Mavromatis K."/>
            <person name="Mikhailova N."/>
            <person name="Pati A."/>
            <person name="Chen A."/>
            <person name="Palaniappan K."/>
            <person name="Land M."/>
            <person name="Hauser L."/>
            <person name="Chang Y.J."/>
            <person name="Jeffries C.D."/>
            <person name="Rohde M."/>
            <person name="Spring S."/>
            <person name="Sikorski J."/>
            <person name="Goker M."/>
            <person name="Woyke T."/>
            <person name="Bristow J."/>
            <person name="Eisen J.A."/>
            <person name="Markowitz V."/>
            <person name="Hugenholtz P."/>
            <person name="Kyrpides N.C."/>
            <person name="Klenk H.P."/>
        </authorList>
    </citation>
    <scope>NUCLEOTIDE SEQUENCE [LARGE SCALE GENOMIC DNA]</scope>
    <source>
        <strain evidence="9">DSM 11571 / OCM 486 / SEBR 4847</strain>
    </source>
</reference>
<dbReference type="SMART" id="SM00387">
    <property type="entry name" value="HATPase_c"/>
    <property type="match status" value="1"/>
</dbReference>
<dbReference type="InterPro" id="IPR001610">
    <property type="entry name" value="PAC"/>
</dbReference>
<dbReference type="InterPro" id="IPR000014">
    <property type="entry name" value="PAS"/>
</dbReference>
<dbReference type="PANTHER" id="PTHR43304">
    <property type="entry name" value="PHYTOCHROME-LIKE PROTEIN CPH1"/>
    <property type="match status" value="1"/>
</dbReference>
<dbReference type="Pfam" id="PF13188">
    <property type="entry name" value="PAS_8"/>
    <property type="match status" value="1"/>
</dbReference>
<dbReference type="GO" id="GO:0004673">
    <property type="term" value="F:protein histidine kinase activity"/>
    <property type="evidence" value="ECO:0007669"/>
    <property type="project" value="UniProtKB-EC"/>
</dbReference>